<dbReference type="Proteomes" id="UP001595690">
    <property type="component" value="Unassembled WGS sequence"/>
</dbReference>
<feature type="transmembrane region" description="Helical" evidence="1">
    <location>
        <begin position="85"/>
        <end position="103"/>
    </location>
</feature>
<accession>A0ABV8C721</accession>
<protein>
    <submittedName>
        <fullName evidence="2">DUF2269 domain-containing protein</fullName>
    </submittedName>
</protein>
<evidence type="ECO:0000256" key="1">
    <source>
        <dbReference type="SAM" id="Phobius"/>
    </source>
</evidence>
<evidence type="ECO:0000313" key="3">
    <source>
        <dbReference type="Proteomes" id="UP001595690"/>
    </source>
</evidence>
<proteinExistence type="predicted"/>
<keyword evidence="1" id="KW-0472">Membrane</keyword>
<reference evidence="3" key="1">
    <citation type="journal article" date="2019" name="Int. J. Syst. Evol. Microbiol.">
        <title>The Global Catalogue of Microorganisms (GCM) 10K type strain sequencing project: providing services to taxonomists for standard genome sequencing and annotation.</title>
        <authorList>
            <consortium name="The Broad Institute Genomics Platform"/>
            <consortium name="The Broad Institute Genome Sequencing Center for Infectious Disease"/>
            <person name="Wu L."/>
            <person name="Ma J."/>
        </authorList>
    </citation>
    <scope>NUCLEOTIDE SEQUENCE [LARGE SCALE GENOMIC DNA]</scope>
    <source>
        <strain evidence="3">CGMCC 4.7405</strain>
    </source>
</reference>
<evidence type="ECO:0000313" key="2">
    <source>
        <dbReference type="EMBL" id="MFC3897644.1"/>
    </source>
</evidence>
<feature type="transmembrane region" description="Helical" evidence="1">
    <location>
        <begin position="12"/>
        <end position="33"/>
    </location>
</feature>
<dbReference type="EMBL" id="JBHRZI010000038">
    <property type="protein sequence ID" value="MFC3897644.1"/>
    <property type="molecule type" value="Genomic_DNA"/>
</dbReference>
<name>A0ABV8C721_9PSEU</name>
<comment type="caution">
    <text evidence="2">The sequence shown here is derived from an EMBL/GenBank/DDBJ whole genome shotgun (WGS) entry which is preliminary data.</text>
</comment>
<sequence length="161" mass="16935">MRPRARKVALTAHIGASVGWFGAVLTFLGLALVGVTAEDDRLVRGAHLVAEPVVWYVIVPFAVASLLTGLISSSGSAWGLFRHHWVLLKLVLNAFATAVLLLYTQTVGQLADIAGDSAADIGPLRSPTFVLHSAGALALLVVALVLAVYKPRGVTRFGRSA</sequence>
<gene>
    <name evidence="2" type="ORF">ACFOWZ_39760</name>
</gene>
<dbReference type="RefSeq" id="WP_382379131.1">
    <property type="nucleotide sequence ID" value="NZ_JBHRZI010000038.1"/>
</dbReference>
<feature type="transmembrane region" description="Helical" evidence="1">
    <location>
        <begin position="129"/>
        <end position="149"/>
    </location>
</feature>
<keyword evidence="3" id="KW-1185">Reference proteome</keyword>
<keyword evidence="1" id="KW-1133">Transmembrane helix</keyword>
<keyword evidence="1" id="KW-0812">Transmembrane</keyword>
<organism evidence="2 3">
    <name type="scientific">Lentzea rhizosphaerae</name>
    <dbReference type="NCBI Taxonomy" id="2041025"/>
    <lineage>
        <taxon>Bacteria</taxon>
        <taxon>Bacillati</taxon>
        <taxon>Actinomycetota</taxon>
        <taxon>Actinomycetes</taxon>
        <taxon>Pseudonocardiales</taxon>
        <taxon>Pseudonocardiaceae</taxon>
        <taxon>Lentzea</taxon>
    </lineage>
</organism>
<feature type="transmembrane region" description="Helical" evidence="1">
    <location>
        <begin position="53"/>
        <end position="73"/>
    </location>
</feature>